<dbReference type="CDD" id="cd12148">
    <property type="entry name" value="fungal_TF_MHR"/>
    <property type="match status" value="1"/>
</dbReference>
<evidence type="ECO:0000256" key="2">
    <source>
        <dbReference type="ARBA" id="ARBA00023163"/>
    </source>
</evidence>
<reference evidence="5 6" key="1">
    <citation type="journal article" date="2014" name="Genome Announc.">
        <title>Draft genome sequence of Sclerotinia borealis, a psychrophilic plant pathogenic fungus.</title>
        <authorList>
            <person name="Mardanov A.V."/>
            <person name="Beletsky A.V."/>
            <person name="Kadnikov V.V."/>
            <person name="Ignatov A.N."/>
            <person name="Ravin N.V."/>
        </authorList>
    </citation>
    <scope>NUCLEOTIDE SEQUENCE [LARGE SCALE GENOMIC DNA]</scope>
    <source>
        <strain evidence="6">F-4157</strain>
    </source>
</reference>
<comment type="caution">
    <text evidence="5">The sequence shown here is derived from an EMBL/GenBank/DDBJ whole genome shotgun (WGS) entry which is preliminary data.</text>
</comment>
<feature type="region of interest" description="Disordered" evidence="4">
    <location>
        <begin position="1"/>
        <end position="91"/>
    </location>
</feature>
<dbReference type="OrthoDB" id="6509908at2759"/>
<feature type="compositionally biased region" description="Polar residues" evidence="4">
    <location>
        <begin position="1"/>
        <end position="12"/>
    </location>
</feature>
<name>W9CKC4_SCLBF</name>
<dbReference type="AlphaFoldDB" id="W9CKC4"/>
<evidence type="ECO:0000313" key="6">
    <source>
        <dbReference type="Proteomes" id="UP000019487"/>
    </source>
</evidence>
<keyword evidence="3" id="KW-0539">Nucleus</keyword>
<protein>
    <recommendedName>
        <fullName evidence="7">Transcription factor domain-containing protein</fullName>
    </recommendedName>
</protein>
<dbReference type="EMBL" id="AYSA01000095">
    <property type="protein sequence ID" value="ESZ97252.1"/>
    <property type="molecule type" value="Genomic_DNA"/>
</dbReference>
<dbReference type="PANTHER" id="PTHR47840">
    <property type="entry name" value="ZN(II)2CYS6 TRANSCRIPTION FACTOR (EUROFUNG)-RELATED"/>
    <property type="match status" value="1"/>
</dbReference>
<keyword evidence="2" id="KW-0804">Transcription</keyword>
<feature type="region of interest" description="Disordered" evidence="4">
    <location>
        <begin position="701"/>
        <end position="724"/>
    </location>
</feature>
<gene>
    <name evidence="5" type="ORF">SBOR_2375</name>
</gene>
<proteinExistence type="predicted"/>
<evidence type="ECO:0008006" key="7">
    <source>
        <dbReference type="Google" id="ProtNLM"/>
    </source>
</evidence>
<keyword evidence="6" id="KW-1185">Reference proteome</keyword>
<sequence length="743" mass="84412">MKGQNCSEQQRVLKQMRKDAEKNIRCAEEKSKQERYKEQRREAKRQEQRRREEKIREEIREEMKRLEERQEERLTQEMYTEQEREEKRQEEQRRIEQKRELALADTCNRLTKIEALYHALSIKANNFTIDQASGSLIVDRKDGQPDEIRRESPPSSIGGILTPVSTIPSFDAYALVDENTLEDPITLPKRIRTREALLLDLITTELRDMIIIATCSWWHTWNPLGSWLPASMADKNTSTLPDFVHWAFESHDPSIIGIAILCIAVCLQQLDTRVHQYIIRQLPGLPGALFQEYFEKVNRLVIDDSDYASTEEGIDAIVFSAKIYLNLGLNRKCWVLTHQAIAYSKLLGHHRPNRLSENETEVQRLHRNQSWLSLCAGDVYLSLILGLPYAADGRTIPIIQSQHNTTSLFHHNIILLSAKVIRRNQRGLSLSMSCTSEIQKGLEVTTENLDESFWNAPVSLAKGKITREEYLEQITAQCWFYQLSVLLHMPLMIHAIKDARLETHRIACLAACRNLLKLYHTMRSDTFAAFSMVRLLDQQAFVCSALLILGLLGYGSPTPQHQGGISQDNDRVLIGITIATLRQTSSTVNNLIASQAVQGLETLMLLGNSDCPPKGRTHTFENGNPLANIVIPCVGIITISPGEYYCNSNSYSRVEKTVILNEAQVEPFLAFTLSHDVFHADSGSANQPSMMAIIITIDDREASGPGEGNHNRLQPELPPNGFDRGTRTTDVEEGWGWLSDVNF</sequence>
<evidence type="ECO:0000256" key="4">
    <source>
        <dbReference type="SAM" id="MobiDB-lite"/>
    </source>
</evidence>
<evidence type="ECO:0000313" key="5">
    <source>
        <dbReference type="EMBL" id="ESZ97252.1"/>
    </source>
</evidence>
<dbReference type="Proteomes" id="UP000019487">
    <property type="component" value="Unassembled WGS sequence"/>
</dbReference>
<accession>W9CKC4</accession>
<keyword evidence="1" id="KW-0805">Transcription regulation</keyword>
<dbReference type="HOGENOM" id="CLU_004804_2_3_1"/>
<evidence type="ECO:0000256" key="3">
    <source>
        <dbReference type="ARBA" id="ARBA00023242"/>
    </source>
</evidence>
<feature type="compositionally biased region" description="Basic and acidic residues" evidence="4">
    <location>
        <begin position="16"/>
        <end position="91"/>
    </location>
</feature>
<organism evidence="5 6">
    <name type="scientific">Sclerotinia borealis (strain F-4128)</name>
    <dbReference type="NCBI Taxonomy" id="1432307"/>
    <lineage>
        <taxon>Eukaryota</taxon>
        <taxon>Fungi</taxon>
        <taxon>Dikarya</taxon>
        <taxon>Ascomycota</taxon>
        <taxon>Pezizomycotina</taxon>
        <taxon>Leotiomycetes</taxon>
        <taxon>Helotiales</taxon>
        <taxon>Sclerotiniaceae</taxon>
        <taxon>Sclerotinia</taxon>
    </lineage>
</organism>
<evidence type="ECO:0000256" key="1">
    <source>
        <dbReference type="ARBA" id="ARBA00023015"/>
    </source>
</evidence>
<dbReference type="PANTHER" id="PTHR47840:SF1">
    <property type="entry name" value="ZN(II)2CYS6 TRANSCRIPTION FACTOR (EUROFUNG)"/>
    <property type="match status" value="1"/>
</dbReference>